<organism evidence="5 6">
    <name type="scientific">Tricholomella constricta</name>
    <dbReference type="NCBI Taxonomy" id="117010"/>
    <lineage>
        <taxon>Eukaryota</taxon>
        <taxon>Fungi</taxon>
        <taxon>Dikarya</taxon>
        <taxon>Basidiomycota</taxon>
        <taxon>Agaricomycotina</taxon>
        <taxon>Agaricomycetes</taxon>
        <taxon>Agaricomycetidae</taxon>
        <taxon>Agaricales</taxon>
        <taxon>Tricholomatineae</taxon>
        <taxon>Lyophyllaceae</taxon>
        <taxon>Tricholomella</taxon>
    </lineage>
</organism>
<dbReference type="PANTHER" id="PTHR45929:SF7">
    <property type="entry name" value="LAS SEVENTEEN-BINDING PROTEIN 1"/>
    <property type="match status" value="1"/>
</dbReference>
<evidence type="ECO:0000259" key="4">
    <source>
        <dbReference type="PROSITE" id="PS50002"/>
    </source>
</evidence>
<evidence type="ECO:0000256" key="1">
    <source>
        <dbReference type="ARBA" id="ARBA00022443"/>
    </source>
</evidence>
<keyword evidence="1 2" id="KW-0728">SH3 domain</keyword>
<dbReference type="AlphaFoldDB" id="A0A8H5M9T0"/>
<dbReference type="InterPro" id="IPR001452">
    <property type="entry name" value="SH3_domain"/>
</dbReference>
<accession>A0A8H5M9T0</accession>
<dbReference type="InterPro" id="IPR050670">
    <property type="entry name" value="STAM"/>
</dbReference>
<dbReference type="Pfam" id="PF00018">
    <property type="entry name" value="SH3_1"/>
    <property type="match status" value="1"/>
</dbReference>
<name>A0A8H5M9T0_9AGAR</name>
<reference evidence="5 6" key="1">
    <citation type="journal article" date="2020" name="ISME J.">
        <title>Uncovering the hidden diversity of litter-decomposition mechanisms in mushroom-forming fungi.</title>
        <authorList>
            <person name="Floudas D."/>
            <person name="Bentzer J."/>
            <person name="Ahren D."/>
            <person name="Johansson T."/>
            <person name="Persson P."/>
            <person name="Tunlid A."/>
        </authorList>
    </citation>
    <scope>NUCLEOTIDE SEQUENCE [LARGE SCALE GENOMIC DNA]</scope>
    <source>
        <strain evidence="5 6">CBS 661.87</strain>
    </source>
</reference>
<feature type="region of interest" description="Disordered" evidence="3">
    <location>
        <begin position="140"/>
        <end position="162"/>
    </location>
</feature>
<protein>
    <recommendedName>
        <fullName evidence="4">SH3 domain-containing protein</fullName>
    </recommendedName>
</protein>
<dbReference type="InterPro" id="IPR036028">
    <property type="entry name" value="SH3-like_dom_sf"/>
</dbReference>
<proteinExistence type="predicted"/>
<dbReference type="OrthoDB" id="5983572at2759"/>
<dbReference type="EMBL" id="JAACJP010000003">
    <property type="protein sequence ID" value="KAF5386032.1"/>
    <property type="molecule type" value="Genomic_DNA"/>
</dbReference>
<dbReference type="Gene3D" id="2.30.30.40">
    <property type="entry name" value="SH3 Domains"/>
    <property type="match status" value="1"/>
</dbReference>
<dbReference type="PANTHER" id="PTHR45929">
    <property type="entry name" value="JAK PATHWAY SIGNAL TRANSDUCTION ADAPTOR MOLECULE"/>
    <property type="match status" value="1"/>
</dbReference>
<feature type="domain" description="SH3" evidence="4">
    <location>
        <begin position="92"/>
        <end position="149"/>
    </location>
</feature>
<evidence type="ECO:0000313" key="5">
    <source>
        <dbReference type="EMBL" id="KAF5386032.1"/>
    </source>
</evidence>
<sequence length="267" mass="27577">MDTAALLAHIVSQTRQNVEFLIAHKQISADDGQSILLKLPNAMKVSDDATSRLVQKTQNLNIGATTTSAPNAVVTPAYTPSYQPPSPAAIPGVLFRAKATWGYNESGDLSFHAGDTIDIVDEANADWWMGRHNGKEGLFPSNYVERLPPPPQPSGALPSASPNLYSEKAYTSVGGPGYAMSSAYAPYQPPSGYQGPPPPSQGYAPYGGPLPSGPPVNAPPPADQPPAGENKNKFGGKLGNTLAHAAVGGVGFGAGSAVGSGIINSIF</sequence>
<dbReference type="PRINTS" id="PR00452">
    <property type="entry name" value="SH3DOMAIN"/>
</dbReference>
<feature type="region of interest" description="Disordered" evidence="3">
    <location>
        <begin position="190"/>
        <end position="235"/>
    </location>
</feature>
<gene>
    <name evidence="5" type="ORF">D9615_002499</name>
</gene>
<feature type="compositionally biased region" description="Pro residues" evidence="3">
    <location>
        <begin position="211"/>
        <end position="224"/>
    </location>
</feature>
<dbReference type="SMART" id="SM00326">
    <property type="entry name" value="SH3"/>
    <property type="match status" value="1"/>
</dbReference>
<comment type="caution">
    <text evidence="5">The sequence shown here is derived from an EMBL/GenBank/DDBJ whole genome shotgun (WGS) entry which is preliminary data.</text>
</comment>
<dbReference type="Proteomes" id="UP000565441">
    <property type="component" value="Unassembled WGS sequence"/>
</dbReference>
<evidence type="ECO:0000256" key="3">
    <source>
        <dbReference type="SAM" id="MobiDB-lite"/>
    </source>
</evidence>
<dbReference type="PROSITE" id="PS50002">
    <property type="entry name" value="SH3"/>
    <property type="match status" value="1"/>
</dbReference>
<evidence type="ECO:0000313" key="6">
    <source>
        <dbReference type="Proteomes" id="UP000565441"/>
    </source>
</evidence>
<keyword evidence="6" id="KW-1185">Reference proteome</keyword>
<evidence type="ECO:0000256" key="2">
    <source>
        <dbReference type="PROSITE-ProRule" id="PRU00192"/>
    </source>
</evidence>
<dbReference type="SUPFAM" id="SSF50044">
    <property type="entry name" value="SH3-domain"/>
    <property type="match status" value="1"/>
</dbReference>